<gene>
    <name evidence="8" type="primary">LOC110777286</name>
</gene>
<dbReference type="Proteomes" id="UP000813463">
    <property type="component" value="Chromosome 6"/>
</dbReference>
<dbReference type="AlphaFoldDB" id="A0A9R0HV27"/>
<reference evidence="7" key="1">
    <citation type="journal article" date="2021" name="Nat. Commun.">
        <title>Genomic analyses provide insights into spinach domestication and the genetic basis of agronomic traits.</title>
        <authorList>
            <person name="Cai X."/>
            <person name="Sun X."/>
            <person name="Xu C."/>
            <person name="Sun H."/>
            <person name="Wang X."/>
            <person name="Ge C."/>
            <person name="Zhang Z."/>
            <person name="Wang Q."/>
            <person name="Fei Z."/>
            <person name="Jiao C."/>
            <person name="Wang Q."/>
        </authorList>
    </citation>
    <scope>NUCLEOTIDE SEQUENCE [LARGE SCALE GENOMIC DNA]</scope>
    <source>
        <strain evidence="7">cv. Varoflay</strain>
    </source>
</reference>
<dbReference type="GO" id="GO:0003677">
    <property type="term" value="F:DNA binding"/>
    <property type="evidence" value="ECO:0007669"/>
    <property type="project" value="UniProtKB-KW"/>
</dbReference>
<evidence type="ECO:0000256" key="2">
    <source>
        <dbReference type="ARBA" id="ARBA00023015"/>
    </source>
</evidence>
<dbReference type="KEGG" id="soe:110777286"/>
<evidence type="ECO:0000259" key="6">
    <source>
        <dbReference type="PROSITE" id="PS51005"/>
    </source>
</evidence>
<keyword evidence="7" id="KW-1185">Reference proteome</keyword>
<dbReference type="RefSeq" id="XP_021837583.1">
    <property type="nucleotide sequence ID" value="XM_021981891.1"/>
</dbReference>
<evidence type="ECO:0000313" key="8">
    <source>
        <dbReference type="RefSeq" id="XP_021837583.1"/>
    </source>
</evidence>
<reference evidence="8" key="2">
    <citation type="submission" date="2025-08" db="UniProtKB">
        <authorList>
            <consortium name="RefSeq"/>
        </authorList>
    </citation>
    <scope>IDENTIFICATION</scope>
    <source>
        <tissue evidence="8">Leaf</tissue>
    </source>
</reference>
<evidence type="ECO:0000256" key="4">
    <source>
        <dbReference type="ARBA" id="ARBA00023163"/>
    </source>
</evidence>
<dbReference type="SUPFAM" id="SSF101941">
    <property type="entry name" value="NAC domain"/>
    <property type="match status" value="1"/>
</dbReference>
<dbReference type="InterPro" id="IPR003441">
    <property type="entry name" value="NAC-dom"/>
</dbReference>
<proteinExistence type="predicted"/>
<dbReference type="GeneID" id="110777286"/>
<feature type="domain" description="NAC" evidence="6">
    <location>
        <begin position="1"/>
        <end position="118"/>
    </location>
</feature>
<dbReference type="Gene3D" id="2.170.150.80">
    <property type="entry name" value="NAC domain"/>
    <property type="match status" value="1"/>
</dbReference>
<dbReference type="PROSITE" id="PS51005">
    <property type="entry name" value="NAC"/>
    <property type="match status" value="1"/>
</dbReference>
<accession>A0A9R0HV27</accession>
<evidence type="ECO:0000256" key="1">
    <source>
        <dbReference type="ARBA" id="ARBA00004123"/>
    </source>
</evidence>
<keyword evidence="3" id="KW-0238">DNA-binding</keyword>
<dbReference type="GO" id="GO:0005634">
    <property type="term" value="C:nucleus"/>
    <property type="evidence" value="ECO:0007669"/>
    <property type="project" value="UniProtKB-SubCell"/>
</dbReference>
<dbReference type="InterPro" id="IPR036093">
    <property type="entry name" value="NAC_dom_sf"/>
</dbReference>
<dbReference type="Pfam" id="PF02365">
    <property type="entry name" value="NAM"/>
    <property type="match status" value="1"/>
</dbReference>
<organism evidence="7 8">
    <name type="scientific">Spinacia oleracea</name>
    <name type="common">Spinach</name>
    <dbReference type="NCBI Taxonomy" id="3562"/>
    <lineage>
        <taxon>Eukaryota</taxon>
        <taxon>Viridiplantae</taxon>
        <taxon>Streptophyta</taxon>
        <taxon>Embryophyta</taxon>
        <taxon>Tracheophyta</taxon>
        <taxon>Spermatophyta</taxon>
        <taxon>Magnoliopsida</taxon>
        <taxon>eudicotyledons</taxon>
        <taxon>Gunneridae</taxon>
        <taxon>Pentapetalae</taxon>
        <taxon>Caryophyllales</taxon>
        <taxon>Chenopodiaceae</taxon>
        <taxon>Chenopodioideae</taxon>
        <taxon>Anserineae</taxon>
        <taxon>Spinacia</taxon>
    </lineage>
</organism>
<evidence type="ECO:0000256" key="5">
    <source>
        <dbReference type="ARBA" id="ARBA00023242"/>
    </source>
</evidence>
<keyword evidence="5" id="KW-0539">Nucleus</keyword>
<keyword evidence="4" id="KW-0804">Transcription</keyword>
<dbReference type="PANTHER" id="PTHR31989">
    <property type="entry name" value="NAC DOMAIN-CONTAINING PROTEIN 82-RELATED"/>
    <property type="match status" value="1"/>
</dbReference>
<dbReference type="GO" id="GO:0006355">
    <property type="term" value="P:regulation of DNA-templated transcription"/>
    <property type="evidence" value="ECO:0007669"/>
    <property type="project" value="InterPro"/>
</dbReference>
<protein>
    <submittedName>
        <fullName evidence="8">NAC domain-containing protein 82-like</fullName>
    </submittedName>
</protein>
<evidence type="ECO:0000256" key="3">
    <source>
        <dbReference type="ARBA" id="ARBA00023125"/>
    </source>
</evidence>
<sequence length="271" mass="30957">MKLISEVQVFKYKPWELPPLSAQTAENLQWFFFCPRSTKPRRSIKGGQWKATGNDRDVKHSSLTVGKIKTLIYYNRCSKNKRLERTNWVMRKYRLDNKTIAELGICNANYVICKVFEKSGLGRPTTSDEYGARFIEDNWNTKLDVQIESTATKSNNATETIATNVNQCNTPPINFDCGVQNHNNSMTNNETAIYYNACTSKESIATDDVNNYIASSSNHFIPMDDVNNYIAGISNHFIAMDDVNNYIAGSSNHFIPEDNDYLQFMADSFWL</sequence>
<evidence type="ECO:0000313" key="7">
    <source>
        <dbReference type="Proteomes" id="UP000813463"/>
    </source>
</evidence>
<name>A0A9R0HV27_SPIOL</name>
<comment type="subcellular location">
    <subcellularLocation>
        <location evidence="1">Nucleus</location>
    </subcellularLocation>
</comment>
<keyword evidence="2" id="KW-0805">Transcription regulation</keyword>